<dbReference type="EMBL" id="JBBKAJ010000022">
    <property type="protein sequence ID" value="MEJ8635960.1"/>
    <property type="molecule type" value="Genomic_DNA"/>
</dbReference>
<gene>
    <name evidence="1" type="ORF">WKI67_21585</name>
</gene>
<dbReference type="Proteomes" id="UP001377168">
    <property type="component" value="Unassembled WGS sequence"/>
</dbReference>
<accession>A0ACC6PWV6</accession>
<keyword evidence="2" id="KW-1185">Reference proteome</keyword>
<evidence type="ECO:0000313" key="1">
    <source>
        <dbReference type="EMBL" id="MEJ8635960.1"/>
    </source>
</evidence>
<protein>
    <submittedName>
        <fullName evidence="1">Uncharacterized protein</fullName>
    </submittedName>
</protein>
<sequence length="169" mass="18015">MRLRITFIALAVLVASTGCVAVPHTGKPGTPGLAPAGDRSTAPLEPRPTAPLEPRPTEPVNPPHRPTQETVRETLAVTGPGAAATGAPARQHPEDRPVSAPRRGAQKPPARRARPAAERRAQPPRPRRPRPAVRAPRPRQTYDMRGLCAISDGITDPSLTKLCRGAYGR</sequence>
<proteinExistence type="predicted"/>
<comment type="caution">
    <text evidence="1">The sequence shown here is derived from an EMBL/GenBank/DDBJ whole genome shotgun (WGS) entry which is preliminary data.</text>
</comment>
<organism evidence="1 2">
    <name type="scientific">Streptomyces achmelvichensis</name>
    <dbReference type="NCBI Taxonomy" id="3134111"/>
    <lineage>
        <taxon>Bacteria</taxon>
        <taxon>Bacillati</taxon>
        <taxon>Actinomycetota</taxon>
        <taxon>Actinomycetes</taxon>
        <taxon>Kitasatosporales</taxon>
        <taxon>Streptomycetaceae</taxon>
        <taxon>Streptomyces</taxon>
    </lineage>
</organism>
<reference evidence="1" key="1">
    <citation type="submission" date="2024-03" db="EMBL/GenBank/DDBJ databases">
        <title>Novel Streptomyces species of biotechnological and ecological value are a feature of Machair soil.</title>
        <authorList>
            <person name="Prole J.R."/>
            <person name="Goodfellow M."/>
            <person name="Allenby N."/>
            <person name="Ward A.C."/>
        </authorList>
    </citation>
    <scope>NUCLEOTIDE SEQUENCE</scope>
    <source>
        <strain evidence="1">MS2.AVA.5</strain>
    </source>
</reference>
<name>A0ACC6PWV6_9ACTN</name>
<evidence type="ECO:0000313" key="2">
    <source>
        <dbReference type="Proteomes" id="UP001377168"/>
    </source>
</evidence>